<evidence type="ECO:0000256" key="1">
    <source>
        <dbReference type="ARBA" id="ARBA00005417"/>
    </source>
</evidence>
<dbReference type="AlphaFoldDB" id="A0A4P7BDB8"/>
<keyword evidence="2" id="KW-0813">Transport</keyword>
<evidence type="ECO:0000256" key="5">
    <source>
        <dbReference type="ARBA" id="ARBA00022840"/>
    </source>
</evidence>
<dbReference type="OrthoDB" id="9778870at2"/>
<evidence type="ECO:0000256" key="4">
    <source>
        <dbReference type="ARBA" id="ARBA00022741"/>
    </source>
</evidence>
<dbReference type="GO" id="GO:0140359">
    <property type="term" value="F:ABC-type transporter activity"/>
    <property type="evidence" value="ECO:0007669"/>
    <property type="project" value="InterPro"/>
</dbReference>
<dbReference type="InterPro" id="IPR003439">
    <property type="entry name" value="ABC_transporter-like_ATP-bd"/>
</dbReference>
<feature type="domain" description="ABC transporter" evidence="6">
    <location>
        <begin position="18"/>
        <end position="245"/>
    </location>
</feature>
<evidence type="ECO:0000256" key="2">
    <source>
        <dbReference type="ARBA" id="ARBA00022448"/>
    </source>
</evidence>
<evidence type="ECO:0000313" key="7">
    <source>
        <dbReference type="EMBL" id="GGY73625.1"/>
    </source>
</evidence>
<keyword evidence="5 8" id="KW-0067">ATP-binding</keyword>
<dbReference type="InterPro" id="IPR003593">
    <property type="entry name" value="AAA+_ATPase"/>
</dbReference>
<evidence type="ECO:0000313" key="8">
    <source>
        <dbReference type="EMBL" id="QBQ36671.1"/>
    </source>
</evidence>
<dbReference type="PANTHER" id="PTHR46743">
    <property type="entry name" value="TEICHOIC ACIDS EXPORT ATP-BINDING PROTEIN TAGH"/>
    <property type="match status" value="1"/>
</dbReference>
<dbReference type="PROSITE" id="PS50893">
    <property type="entry name" value="ABC_TRANSPORTER_2"/>
    <property type="match status" value="1"/>
</dbReference>
<proteinExistence type="inferred from homology"/>
<dbReference type="GO" id="GO:0016020">
    <property type="term" value="C:membrane"/>
    <property type="evidence" value="ECO:0007669"/>
    <property type="project" value="InterPro"/>
</dbReference>
<dbReference type="Gene3D" id="2.70.50.60">
    <property type="entry name" value="abc- transporter (atp binding component) like domain"/>
    <property type="match status" value="1"/>
</dbReference>
<keyword evidence="4" id="KW-0547">Nucleotide-binding</keyword>
<dbReference type="PROSITE" id="PS00211">
    <property type="entry name" value="ABC_TRANSPORTER_1"/>
    <property type="match status" value="1"/>
</dbReference>
<dbReference type="InterPro" id="IPR015860">
    <property type="entry name" value="ABC_transpr_TagH-like"/>
</dbReference>
<dbReference type="EMBL" id="BMWW01000001">
    <property type="protein sequence ID" value="GGY73625.1"/>
    <property type="molecule type" value="Genomic_DNA"/>
</dbReference>
<evidence type="ECO:0000313" key="10">
    <source>
        <dbReference type="Proteomes" id="UP000619512"/>
    </source>
</evidence>
<dbReference type="Pfam" id="PF00005">
    <property type="entry name" value="ABC_tran"/>
    <property type="match status" value="1"/>
</dbReference>
<evidence type="ECO:0000256" key="3">
    <source>
        <dbReference type="ARBA" id="ARBA00022475"/>
    </source>
</evidence>
<dbReference type="GO" id="GO:0005524">
    <property type="term" value="F:ATP binding"/>
    <property type="evidence" value="ECO:0007669"/>
    <property type="project" value="UniProtKB-KW"/>
</dbReference>
<dbReference type="InterPro" id="IPR027417">
    <property type="entry name" value="P-loop_NTPase"/>
</dbReference>
<keyword evidence="9" id="KW-1185">Reference proteome</keyword>
<evidence type="ECO:0000313" key="9">
    <source>
        <dbReference type="Proteomes" id="UP000294359"/>
    </source>
</evidence>
<dbReference type="InterPro" id="IPR029439">
    <property type="entry name" value="Wzt_C"/>
</dbReference>
<sequence>MGSITVRQVGKAYKQYPTRWSRLAEWALPMLGTRHSLKWVLRDIDFHIEAGEAVGLIGVNGAGKSTLLKLITGTSQPTTGVITTHGRVAALLELGMGFHPDFTGRQNVLIAGQLLGLSLEEISALMSEILEFAEIGEYIDQQVRVYSSGMQMRLAFSVATCVRPDILIVDEALAVGDVFFQQKCFARIESFTKAGTTLLFVSHSAGTVLNICNRCIFLRNGAVAFDGAPADALDLYQAELLGRLDQAPDQLQIRAATAVAPVPAKDDLVALTGKTGSITTPSVDCVLVRMLDAHGNERTTLIADQPATLQIEYLLHESLRDPHVGFKIRNRFGVVLFETNSYCMGQPSRPVAAGTVLTANFTVPLVLVPDEYTITVGFSDGGYGEGSFERVLNYMHEVHCFVVARNPEAITWSGLVNLQPQLQLSTR</sequence>
<dbReference type="EMBL" id="CP038026">
    <property type="protein sequence ID" value="QBQ36671.1"/>
    <property type="molecule type" value="Genomic_DNA"/>
</dbReference>
<dbReference type="GO" id="GO:0016887">
    <property type="term" value="F:ATP hydrolysis activity"/>
    <property type="evidence" value="ECO:0007669"/>
    <property type="project" value="InterPro"/>
</dbReference>
<organism evidence="7 10">
    <name type="scientific">Pseudoduganella plicata</name>
    <dbReference type="NCBI Taxonomy" id="321984"/>
    <lineage>
        <taxon>Bacteria</taxon>
        <taxon>Pseudomonadati</taxon>
        <taxon>Pseudomonadota</taxon>
        <taxon>Betaproteobacteria</taxon>
        <taxon>Burkholderiales</taxon>
        <taxon>Oxalobacteraceae</taxon>
        <taxon>Telluria group</taxon>
        <taxon>Pseudoduganella</taxon>
    </lineage>
</organism>
<dbReference type="Proteomes" id="UP000294359">
    <property type="component" value="Chromosome"/>
</dbReference>
<comment type="similarity">
    <text evidence="1">Belongs to the ABC transporter superfamily.</text>
</comment>
<dbReference type="CDD" id="cd10147">
    <property type="entry name" value="Wzt_C-like"/>
    <property type="match status" value="1"/>
</dbReference>
<accession>A0A4P7BDB8</accession>
<reference evidence="8 9" key="2">
    <citation type="submission" date="2019-03" db="EMBL/GenBank/DDBJ databases">
        <title>Draft Genome Sequences of Six Type Strains of the Genus Massilia.</title>
        <authorList>
            <person name="Miess H."/>
            <person name="Frediansyhah A."/>
            <person name="Gross H."/>
        </authorList>
    </citation>
    <scope>NUCLEOTIDE SEQUENCE [LARGE SCALE GENOMIC DNA]</scope>
    <source>
        <strain evidence="8 9">DSM 17505</strain>
    </source>
</reference>
<dbReference type="PANTHER" id="PTHR46743:SF2">
    <property type="entry name" value="TEICHOIC ACIDS EXPORT ATP-BINDING PROTEIN TAGH"/>
    <property type="match status" value="1"/>
</dbReference>
<dbReference type="SMART" id="SM00382">
    <property type="entry name" value="AAA"/>
    <property type="match status" value="1"/>
</dbReference>
<evidence type="ECO:0000259" key="6">
    <source>
        <dbReference type="PROSITE" id="PS50893"/>
    </source>
</evidence>
<dbReference type="InterPro" id="IPR017871">
    <property type="entry name" value="ABC_transporter-like_CS"/>
</dbReference>
<name>A0A4P7BDB8_9BURK</name>
<dbReference type="SUPFAM" id="SSF52540">
    <property type="entry name" value="P-loop containing nucleoside triphosphate hydrolases"/>
    <property type="match status" value="1"/>
</dbReference>
<reference evidence="7" key="3">
    <citation type="submission" date="2022-12" db="EMBL/GenBank/DDBJ databases">
        <authorList>
            <person name="Sun Q."/>
            <person name="Kim S."/>
        </authorList>
    </citation>
    <scope>NUCLEOTIDE SEQUENCE</scope>
    <source>
        <strain evidence="7">KCTC 12344</strain>
    </source>
</reference>
<dbReference type="Gene3D" id="3.40.50.300">
    <property type="entry name" value="P-loop containing nucleotide triphosphate hydrolases"/>
    <property type="match status" value="1"/>
</dbReference>
<dbReference type="InterPro" id="IPR050683">
    <property type="entry name" value="Bact_Polysacc_Export_ATP-bd"/>
</dbReference>
<gene>
    <name evidence="7" type="primary">wzt</name>
    <name evidence="8" type="ORF">E1742_11220</name>
    <name evidence="7" type="ORF">GCM10007388_02260</name>
</gene>
<keyword evidence="3" id="KW-1003">Cell membrane</keyword>
<dbReference type="CDD" id="cd03220">
    <property type="entry name" value="ABC_KpsT_Wzt"/>
    <property type="match status" value="1"/>
</dbReference>
<dbReference type="Pfam" id="PF14524">
    <property type="entry name" value="Wzt_C"/>
    <property type="match status" value="1"/>
</dbReference>
<dbReference type="Proteomes" id="UP000619512">
    <property type="component" value="Unassembled WGS sequence"/>
</dbReference>
<protein>
    <submittedName>
        <fullName evidence="7 8">ABC transporter</fullName>
    </submittedName>
</protein>
<dbReference type="RefSeq" id="WP_134384951.1">
    <property type="nucleotide sequence ID" value="NZ_BMWW01000001.1"/>
</dbReference>
<keyword evidence="3" id="KW-0472">Membrane</keyword>
<reference evidence="7" key="1">
    <citation type="journal article" date="2014" name="Int. J. Syst. Evol. Microbiol.">
        <title>Complete genome sequence of Corynebacterium casei LMG S-19264T (=DSM 44701T), isolated from a smear-ripened cheese.</title>
        <authorList>
            <consortium name="US DOE Joint Genome Institute (JGI-PGF)"/>
            <person name="Walter F."/>
            <person name="Albersmeier A."/>
            <person name="Kalinowski J."/>
            <person name="Ruckert C."/>
        </authorList>
    </citation>
    <scope>NUCLEOTIDE SEQUENCE</scope>
    <source>
        <strain evidence="7">KCTC 12344</strain>
    </source>
</reference>